<dbReference type="PANTHER" id="PTHR11487">
    <property type="entry name" value="THIOESTERASE"/>
    <property type="match status" value="1"/>
</dbReference>
<dbReference type="InterPro" id="IPR001031">
    <property type="entry name" value="Thioesterase"/>
</dbReference>
<dbReference type="InterPro" id="IPR012223">
    <property type="entry name" value="TEII"/>
</dbReference>
<keyword evidence="4" id="KW-1185">Reference proteome</keyword>
<proteinExistence type="inferred from homology"/>
<dbReference type="Proteomes" id="UP001290101">
    <property type="component" value="Unassembled WGS sequence"/>
</dbReference>
<evidence type="ECO:0000259" key="2">
    <source>
        <dbReference type="Pfam" id="PF00975"/>
    </source>
</evidence>
<evidence type="ECO:0000313" key="4">
    <source>
        <dbReference type="Proteomes" id="UP001290101"/>
    </source>
</evidence>
<dbReference type="SUPFAM" id="SSF53474">
    <property type="entry name" value="alpha/beta-Hydrolases"/>
    <property type="match status" value="1"/>
</dbReference>
<dbReference type="RefSeq" id="WP_322438898.1">
    <property type="nucleotide sequence ID" value="NZ_JAXOTQ010000002.1"/>
</dbReference>
<accession>A0ABU5J6S4</accession>
<comment type="caution">
    <text evidence="3">The sequence shown here is derived from an EMBL/GenBank/DDBJ whole genome shotgun (WGS) entry which is preliminary data.</text>
</comment>
<comment type="similarity">
    <text evidence="1">Belongs to the thioesterase family.</text>
</comment>
<protein>
    <submittedName>
        <fullName evidence="3">Alpha/beta fold hydrolase</fullName>
    </submittedName>
</protein>
<organism evidence="3 4">
    <name type="scientific">Micromonospora sicca</name>
    <dbReference type="NCBI Taxonomy" id="2202420"/>
    <lineage>
        <taxon>Bacteria</taxon>
        <taxon>Bacillati</taxon>
        <taxon>Actinomycetota</taxon>
        <taxon>Actinomycetes</taxon>
        <taxon>Micromonosporales</taxon>
        <taxon>Micromonosporaceae</taxon>
        <taxon>Micromonospora</taxon>
    </lineage>
</organism>
<dbReference type="PANTHER" id="PTHR11487:SF0">
    <property type="entry name" value="S-ACYL FATTY ACID SYNTHASE THIOESTERASE, MEDIUM CHAIN"/>
    <property type="match status" value="1"/>
</dbReference>
<sequence>MATPRLVAVLSRNGVPMPPPPTTADRPTGAAAWLSCAVPRPAARLRLVCLPYAGAGAGAYRPWSALLGDEVEVWTAQLPGRERRLAEPPLTTMDGLAPPLVEAIAERVPAPYALFGHSMGGLIGYEVARRLVARGGPAPQRLVVSAARPPHRTASVGAAHALDDGTLTAWLRDLGGIPDELLADPALLGLILPTVRADLSVVASYRPGTPEPLPLPVDAVAAADDPLVDPDEVAGWAACTGVSFSLTVVPGGHLYLHDSPPPLTRLLTGGPATRPGTAARAYAEGATP</sequence>
<keyword evidence="3" id="KW-0378">Hydrolase</keyword>
<evidence type="ECO:0000256" key="1">
    <source>
        <dbReference type="ARBA" id="ARBA00007169"/>
    </source>
</evidence>
<dbReference type="GO" id="GO:0016787">
    <property type="term" value="F:hydrolase activity"/>
    <property type="evidence" value="ECO:0007669"/>
    <property type="project" value="UniProtKB-KW"/>
</dbReference>
<gene>
    <name evidence="3" type="ORF">U2F25_01955</name>
</gene>
<dbReference type="Pfam" id="PF00975">
    <property type="entry name" value="Thioesterase"/>
    <property type="match status" value="1"/>
</dbReference>
<dbReference type="EMBL" id="JAXOTQ010000002">
    <property type="protein sequence ID" value="MDZ5488242.1"/>
    <property type="molecule type" value="Genomic_DNA"/>
</dbReference>
<dbReference type="InterPro" id="IPR029058">
    <property type="entry name" value="AB_hydrolase_fold"/>
</dbReference>
<evidence type="ECO:0000313" key="3">
    <source>
        <dbReference type="EMBL" id="MDZ5488242.1"/>
    </source>
</evidence>
<reference evidence="3 4" key="1">
    <citation type="submission" date="2023-12" db="EMBL/GenBank/DDBJ databases">
        <title>Micromonospora sp. nov., isolated from Atacama Desert.</title>
        <authorList>
            <person name="Carro L."/>
            <person name="Golinska P."/>
            <person name="Klenk H.-P."/>
            <person name="Goodfellow M."/>
        </authorList>
    </citation>
    <scope>NUCLEOTIDE SEQUENCE [LARGE SCALE GENOMIC DNA]</scope>
    <source>
        <strain evidence="3 4">4G53</strain>
    </source>
</reference>
<name>A0ABU5J6S4_9ACTN</name>
<feature type="domain" description="Thioesterase" evidence="2">
    <location>
        <begin position="46"/>
        <end position="258"/>
    </location>
</feature>
<dbReference type="Gene3D" id="3.40.50.1820">
    <property type="entry name" value="alpha/beta hydrolase"/>
    <property type="match status" value="1"/>
</dbReference>